<feature type="compositionally biased region" description="Basic residues" evidence="1">
    <location>
        <begin position="1"/>
        <end position="10"/>
    </location>
</feature>
<reference evidence="3" key="2">
    <citation type="submission" date="2020-08" db="EMBL/GenBank/DDBJ databases">
        <title>Plant Genome Project.</title>
        <authorList>
            <person name="Zhang R.-G."/>
        </authorList>
    </citation>
    <scope>NUCLEOTIDE SEQUENCE</scope>
    <source>
        <strain evidence="3">Huo1</strain>
        <tissue evidence="3">Leaf</tissue>
    </source>
</reference>
<sequence>MPSPKKHRKLGSQDKSRKGRSSHDLRGAAEIPPTPRTVPDLLTGSGSAAVTPPKLTKLLLHVTIQRSLGAVRVVMPPEATAEDLIVAALRQYEKEARLPLIRSSDASGFDLHYSQFSLESLDREEKLASLGSRNFFLFPKKSAEGTATVTANAAEIGGGAVARCSNEADNSSELPWLRFMEFSL</sequence>
<evidence type="ECO:0000313" key="3">
    <source>
        <dbReference type="EMBL" id="KAG6414778.1"/>
    </source>
</evidence>
<name>A0A8X8ZRZ8_SALSN</name>
<accession>A0A8X8ZRZ8</accession>
<evidence type="ECO:0000313" key="4">
    <source>
        <dbReference type="Proteomes" id="UP000298416"/>
    </source>
</evidence>
<dbReference type="AlphaFoldDB" id="A0A8X8ZRZ8"/>
<dbReference type="OrthoDB" id="651546at2759"/>
<feature type="region of interest" description="Disordered" evidence="1">
    <location>
        <begin position="1"/>
        <end position="40"/>
    </location>
</feature>
<feature type="compositionally biased region" description="Basic and acidic residues" evidence="1">
    <location>
        <begin position="11"/>
        <end position="27"/>
    </location>
</feature>
<dbReference type="InterPro" id="IPR040358">
    <property type="entry name" value="At4g22758-like"/>
</dbReference>
<dbReference type="Pfam" id="PF23156">
    <property type="entry name" value="DUF7054"/>
    <property type="match status" value="1"/>
</dbReference>
<gene>
    <name evidence="3" type="ORF">SASPL_122152</name>
</gene>
<dbReference type="PANTHER" id="PTHR33270:SF24">
    <property type="entry name" value="EXPRESSED PROTEIN"/>
    <property type="match status" value="1"/>
</dbReference>
<protein>
    <recommendedName>
        <fullName evidence="2">DUF7054 domain-containing protein</fullName>
    </recommendedName>
</protein>
<dbReference type="EMBL" id="PNBA02000008">
    <property type="protein sequence ID" value="KAG6414778.1"/>
    <property type="molecule type" value="Genomic_DNA"/>
</dbReference>
<proteinExistence type="predicted"/>
<organism evidence="3">
    <name type="scientific">Salvia splendens</name>
    <name type="common">Scarlet sage</name>
    <dbReference type="NCBI Taxonomy" id="180675"/>
    <lineage>
        <taxon>Eukaryota</taxon>
        <taxon>Viridiplantae</taxon>
        <taxon>Streptophyta</taxon>
        <taxon>Embryophyta</taxon>
        <taxon>Tracheophyta</taxon>
        <taxon>Spermatophyta</taxon>
        <taxon>Magnoliopsida</taxon>
        <taxon>eudicotyledons</taxon>
        <taxon>Gunneridae</taxon>
        <taxon>Pentapetalae</taxon>
        <taxon>asterids</taxon>
        <taxon>lamiids</taxon>
        <taxon>Lamiales</taxon>
        <taxon>Lamiaceae</taxon>
        <taxon>Nepetoideae</taxon>
        <taxon>Mentheae</taxon>
        <taxon>Salviinae</taxon>
        <taxon>Salvia</taxon>
        <taxon>Salvia subgen. Calosphace</taxon>
        <taxon>core Calosphace</taxon>
    </lineage>
</organism>
<evidence type="ECO:0000256" key="1">
    <source>
        <dbReference type="SAM" id="MobiDB-lite"/>
    </source>
</evidence>
<evidence type="ECO:0000259" key="2">
    <source>
        <dbReference type="Pfam" id="PF23156"/>
    </source>
</evidence>
<keyword evidence="4" id="KW-1185">Reference proteome</keyword>
<dbReference type="Proteomes" id="UP000298416">
    <property type="component" value="Unassembled WGS sequence"/>
</dbReference>
<dbReference type="InterPro" id="IPR055482">
    <property type="entry name" value="DUF7054"/>
</dbReference>
<comment type="caution">
    <text evidence="3">The sequence shown here is derived from an EMBL/GenBank/DDBJ whole genome shotgun (WGS) entry which is preliminary data.</text>
</comment>
<dbReference type="PANTHER" id="PTHR33270">
    <property type="entry name" value="BNAC05G50380D PROTEIN"/>
    <property type="match status" value="1"/>
</dbReference>
<feature type="domain" description="DUF7054" evidence="2">
    <location>
        <begin position="54"/>
        <end position="137"/>
    </location>
</feature>
<reference evidence="3" key="1">
    <citation type="submission" date="2018-01" db="EMBL/GenBank/DDBJ databases">
        <authorList>
            <person name="Mao J.F."/>
        </authorList>
    </citation>
    <scope>NUCLEOTIDE SEQUENCE</scope>
    <source>
        <strain evidence="3">Huo1</strain>
        <tissue evidence="3">Leaf</tissue>
    </source>
</reference>